<dbReference type="PANTHER" id="PTHR33164">
    <property type="entry name" value="TRANSCRIPTIONAL REGULATOR, MARR FAMILY"/>
    <property type="match status" value="1"/>
</dbReference>
<dbReference type="SMART" id="SM00347">
    <property type="entry name" value="HTH_MARR"/>
    <property type="match status" value="1"/>
</dbReference>
<dbReference type="KEGG" id="hmr:Hipma_1628"/>
<keyword evidence="3" id="KW-0804">Transcription</keyword>
<dbReference type="InterPro" id="IPR036390">
    <property type="entry name" value="WH_DNA-bd_sf"/>
</dbReference>
<dbReference type="STRING" id="760142.Hipma_1628"/>
<dbReference type="EMBL" id="CP002606">
    <property type="protein sequence ID" value="AEA34578.1"/>
    <property type="molecule type" value="Genomic_DNA"/>
</dbReference>
<dbReference type="AlphaFoldDB" id="F2LUI8"/>
<evidence type="ECO:0000313" key="5">
    <source>
        <dbReference type="EMBL" id="AEA34578.1"/>
    </source>
</evidence>
<name>F2LUI8_HIPMA</name>
<dbReference type="GO" id="GO:0003700">
    <property type="term" value="F:DNA-binding transcription factor activity"/>
    <property type="evidence" value="ECO:0007669"/>
    <property type="project" value="InterPro"/>
</dbReference>
<dbReference type="SUPFAM" id="SSF46785">
    <property type="entry name" value="Winged helix' DNA-binding domain"/>
    <property type="match status" value="1"/>
</dbReference>
<dbReference type="PROSITE" id="PS01117">
    <property type="entry name" value="HTH_MARR_1"/>
    <property type="match status" value="1"/>
</dbReference>
<dbReference type="CDD" id="cd00090">
    <property type="entry name" value="HTH_ARSR"/>
    <property type="match status" value="1"/>
</dbReference>
<reference evidence="5 6" key="1">
    <citation type="journal article" date="2011" name="Stand. Genomic Sci.">
        <title>Complete genome sequence of the thermophilic sulfur-reducer Hippea maritima type strain (MH(2)).</title>
        <authorList>
            <person name="Huntemann M."/>
            <person name="Lu M."/>
            <person name="Nolan M."/>
            <person name="Lapidus A."/>
            <person name="Lucas S."/>
            <person name="Hammon N."/>
            <person name="Deshpande S."/>
            <person name="Cheng J.F."/>
            <person name="Tapia R."/>
            <person name="Han C."/>
            <person name="Goodwin L."/>
            <person name="Pitluck S."/>
            <person name="Liolios K."/>
            <person name="Pagani I."/>
            <person name="Ivanova N."/>
            <person name="Ovchinikova G."/>
            <person name="Pati A."/>
            <person name="Chen A."/>
            <person name="Palaniappan K."/>
            <person name="Land M."/>
            <person name="Hauser L."/>
            <person name="Jeffries C.D."/>
            <person name="Detter J.C."/>
            <person name="Brambilla E.M."/>
            <person name="Rohde M."/>
            <person name="Spring S."/>
            <person name="Goker M."/>
            <person name="Woyke T."/>
            <person name="Bristow J."/>
            <person name="Eisen J.A."/>
            <person name="Markowitz V."/>
            <person name="Hugenholtz P."/>
            <person name="Kyrpides N.C."/>
            <person name="Klenk H.P."/>
            <person name="Mavromatis K."/>
        </authorList>
    </citation>
    <scope>NUCLEOTIDE SEQUENCE [LARGE SCALE GENOMIC DNA]</scope>
    <source>
        <strain evidence="6">ATCC 700847 / DSM 10411 / MH2</strain>
    </source>
</reference>
<gene>
    <name evidence="5" type="ordered locus">Hipma_1628</name>
</gene>
<feature type="domain" description="HTH marR-type" evidence="4">
    <location>
        <begin position="9"/>
        <end position="144"/>
    </location>
</feature>
<organism evidence="5 6">
    <name type="scientific">Hippea maritima (strain ATCC 700847 / DSM 10411 / MH2)</name>
    <dbReference type="NCBI Taxonomy" id="760142"/>
    <lineage>
        <taxon>Bacteria</taxon>
        <taxon>Pseudomonadati</taxon>
        <taxon>Campylobacterota</taxon>
        <taxon>Desulfurellia</taxon>
        <taxon>Desulfurellales</taxon>
        <taxon>Hippeaceae</taxon>
        <taxon>Hippea</taxon>
    </lineage>
</organism>
<keyword evidence="1" id="KW-0805">Transcription regulation</keyword>
<dbReference type="InterPro" id="IPR000835">
    <property type="entry name" value="HTH_MarR-typ"/>
</dbReference>
<dbReference type="GO" id="GO:0003677">
    <property type="term" value="F:DNA binding"/>
    <property type="evidence" value="ECO:0007669"/>
    <property type="project" value="UniProtKB-KW"/>
</dbReference>
<keyword evidence="6" id="KW-1185">Reference proteome</keyword>
<sequence length="303" mass="35001">MSVYIRAKELILGSRLKRLSDRFLNEVSVIYKSQNIPFEPSWFAIFYILDRHGKTTISQLAYELDLTQSAISQTISILENKGLIKVGTQKGDKRIKVLELTEDAFKLLLQVKPLWKLIKAKMREVLNEGENSKYLLEALDELEISCQRKSLSQRVLEELSNIDYSIVADYRGEFYLQLKRLFFNWMFNFGCIKSSLVNDFKDTLKKSKLLFALKDREAVACVLGVEEKAETLVFVCDKDDVDNRIAAELFLRFIGQFSLKKAKVYLDADKPLIIKILAENGFRKVATEEKTDVNKRLAIFERG</sequence>
<dbReference type="Gene3D" id="1.10.10.10">
    <property type="entry name" value="Winged helix-like DNA-binding domain superfamily/Winged helix DNA-binding domain"/>
    <property type="match status" value="1"/>
</dbReference>
<evidence type="ECO:0000259" key="4">
    <source>
        <dbReference type="PROSITE" id="PS50995"/>
    </source>
</evidence>
<protein>
    <submittedName>
        <fullName evidence="5">Regulatory protein MarR</fullName>
    </submittedName>
</protein>
<dbReference type="PANTHER" id="PTHR33164:SF43">
    <property type="entry name" value="HTH-TYPE TRANSCRIPTIONAL REPRESSOR YETL"/>
    <property type="match status" value="1"/>
</dbReference>
<dbReference type="OrthoDB" id="1431064at2"/>
<dbReference type="InterPro" id="IPR039422">
    <property type="entry name" value="MarR/SlyA-like"/>
</dbReference>
<dbReference type="Proteomes" id="UP000008139">
    <property type="component" value="Chromosome"/>
</dbReference>
<evidence type="ECO:0000256" key="2">
    <source>
        <dbReference type="ARBA" id="ARBA00023125"/>
    </source>
</evidence>
<accession>F2LUI8</accession>
<dbReference type="InterPro" id="IPR011991">
    <property type="entry name" value="ArsR-like_HTH"/>
</dbReference>
<reference evidence="6" key="2">
    <citation type="submission" date="2011-03" db="EMBL/GenBank/DDBJ databases">
        <title>The complete genome of Hippea maritima DSM 10411.</title>
        <authorList>
            <consortium name="US DOE Joint Genome Institute (JGI-PGF)"/>
            <person name="Lucas S."/>
            <person name="Copeland A."/>
            <person name="Lapidus A."/>
            <person name="Bruce D."/>
            <person name="Goodwin L."/>
            <person name="Pitluck S."/>
            <person name="Peters L."/>
            <person name="Kyrpides N."/>
            <person name="Mavromatis K."/>
            <person name="Pagani I."/>
            <person name="Ivanova N."/>
            <person name="Mikhailova N."/>
            <person name="Lu M."/>
            <person name="Detter J.C."/>
            <person name="Tapia R."/>
            <person name="Han C."/>
            <person name="Land M."/>
            <person name="Hauser L."/>
            <person name="Markowitz V."/>
            <person name="Cheng J.-F."/>
            <person name="Hugenholtz P."/>
            <person name="Woyke T."/>
            <person name="Wu D."/>
            <person name="Spring S."/>
            <person name="Schroeder M."/>
            <person name="Brambilla E."/>
            <person name="Klenk H.-P."/>
            <person name="Eisen J.A."/>
        </authorList>
    </citation>
    <scope>NUCLEOTIDE SEQUENCE [LARGE SCALE GENOMIC DNA]</scope>
    <source>
        <strain evidence="6">ATCC 700847 / DSM 10411 / MH2</strain>
    </source>
</reference>
<dbReference type="InterPro" id="IPR023187">
    <property type="entry name" value="Tscrpt_reg_MarR-type_CS"/>
</dbReference>
<dbReference type="InterPro" id="IPR036388">
    <property type="entry name" value="WH-like_DNA-bd_sf"/>
</dbReference>
<keyword evidence="2" id="KW-0238">DNA-binding</keyword>
<evidence type="ECO:0000256" key="1">
    <source>
        <dbReference type="ARBA" id="ARBA00023015"/>
    </source>
</evidence>
<dbReference type="eggNOG" id="COG1846">
    <property type="taxonomic scope" value="Bacteria"/>
</dbReference>
<evidence type="ECO:0000256" key="3">
    <source>
        <dbReference type="ARBA" id="ARBA00023163"/>
    </source>
</evidence>
<dbReference type="RefSeq" id="WP_013682604.1">
    <property type="nucleotide sequence ID" value="NC_015318.1"/>
</dbReference>
<dbReference type="GO" id="GO:0006950">
    <property type="term" value="P:response to stress"/>
    <property type="evidence" value="ECO:0007669"/>
    <property type="project" value="TreeGrafter"/>
</dbReference>
<dbReference type="PROSITE" id="PS50995">
    <property type="entry name" value="HTH_MARR_2"/>
    <property type="match status" value="1"/>
</dbReference>
<dbReference type="HOGENOM" id="CLU_917557_0_0_7"/>
<evidence type="ECO:0000313" key="6">
    <source>
        <dbReference type="Proteomes" id="UP000008139"/>
    </source>
</evidence>
<dbReference type="InParanoid" id="F2LUI8"/>
<dbReference type="Pfam" id="PF12802">
    <property type="entry name" value="MarR_2"/>
    <property type="match status" value="1"/>
</dbReference>
<proteinExistence type="predicted"/>